<dbReference type="PANTHER" id="PTHR18839:SF0">
    <property type="entry name" value="MITOTIC INTERACTOR AND SUBSTRATE OF PLK1 ISOFORM X1-RELATED"/>
    <property type="match status" value="1"/>
</dbReference>
<feature type="compositionally biased region" description="Low complexity" evidence="1">
    <location>
        <begin position="90"/>
        <end position="99"/>
    </location>
</feature>
<feature type="region of interest" description="Disordered" evidence="1">
    <location>
        <begin position="1"/>
        <end position="44"/>
    </location>
</feature>
<dbReference type="EMBL" id="CP026254">
    <property type="protein sequence ID" value="AWP10416.1"/>
    <property type="molecule type" value="Genomic_DNA"/>
</dbReference>
<feature type="region of interest" description="Disordered" evidence="1">
    <location>
        <begin position="363"/>
        <end position="382"/>
    </location>
</feature>
<reference evidence="2 3" key="1">
    <citation type="submission" date="2017-12" db="EMBL/GenBank/DDBJ databases">
        <title>Integrating genomic resources of turbot (Scophthalmus maximus) in depth evaluation of genetic and physical mapping variation across individuals.</title>
        <authorList>
            <person name="Martinez P."/>
        </authorList>
    </citation>
    <scope>NUCLEOTIDE SEQUENCE [LARGE SCALE GENOMIC DNA]</scope>
</reference>
<accession>A0A2U9C3X2</accession>
<name>A0A2U9C3X2_SCOMX</name>
<proteinExistence type="predicted"/>
<dbReference type="Proteomes" id="UP000246464">
    <property type="component" value="Chromosome 12"/>
</dbReference>
<evidence type="ECO:0000313" key="2">
    <source>
        <dbReference type="EMBL" id="AWP10416.1"/>
    </source>
</evidence>
<dbReference type="OMA" id="QASHRHD"/>
<dbReference type="InterPro" id="IPR042779">
    <property type="entry name" value="MISP/MISP3-like"/>
</dbReference>
<evidence type="ECO:0000256" key="1">
    <source>
        <dbReference type="SAM" id="MobiDB-lite"/>
    </source>
</evidence>
<feature type="compositionally biased region" description="Polar residues" evidence="1">
    <location>
        <begin position="366"/>
        <end position="382"/>
    </location>
</feature>
<keyword evidence="3" id="KW-1185">Reference proteome</keyword>
<protein>
    <submittedName>
        <fullName evidence="2">Putative mitotic interactor and substrate of PLK1</fullName>
    </submittedName>
</protein>
<feature type="region of interest" description="Disordered" evidence="1">
    <location>
        <begin position="447"/>
        <end position="483"/>
    </location>
</feature>
<sequence length="759" mass="85047">MDSTPRRWVLKPLSPLLQPSDLRTIPSPTRGDAPDPDDPVFSSDIISVTGNHLSVVVSSHPGDRSQDMVIQARQAIVSQDGGSINDDWQPSSPSSSSGSHCGFYSFVEDAASPEAELNEAWMVSSQRQAQLLTLKEENVFKLQTYTSSKKPHSLFSESKEDSQYNVDPESVIKVVGEQEEKQLRKDIIRSQAPKKNLMFNDQLHASENLDLSRSTNKLIEGFSVSYSPVGSRPESTHTAEFGTVDKEQINFSAARQQFLKMEQELLTTVLNPLMSNIPPHSSLHQDPDVSSWRQVETFDSVELSEDTTLFKPSEEVDTNSEWKRTECRTEESLSRQSSVFDDLGSGLEELLVEVGGSYISDGGVFNDNNQQENRSCKSTTEYETPIEREIRLVQEREENLRHSRGLKHSDSRAEMVEIKTKRLQASLTPIKAREKTPVSFIIQQKKEIQSREEPLQQGGILGGDSQDRRAEERPPSVSGETDVFLSPCCPHRHPEETELSISQMNLASSSFTVGDLRFQGSRRLHQNQMTSLSPYSSSASSPTLTPQQKITWTTPHQWKENLEFSGLQPRGQGAPDFIEKEIKEALRREQELKESRAKNNQQLFSPTPLLEQATKMATSQFFTHANTDEPVPLSSPSPRASVRLPSISFITAQPWTSSSSSTSPAVVPLAPPPLRGLSETLLQDLEDRRVQLKPDESSYAGIQPIDDVNNEVVESTRVIRHKNQRALQWEAGVFANQEIQEHDLQRDFKPEPSQAKDCS</sequence>
<feature type="region of interest" description="Disordered" evidence="1">
    <location>
        <begin position="81"/>
        <end position="100"/>
    </location>
</feature>
<dbReference type="PANTHER" id="PTHR18839">
    <property type="entry name" value="MITOTIC INTERACTOR AND SUBSTRATE OF PLK1 MISP FAMILY MEMBER"/>
    <property type="match status" value="1"/>
</dbReference>
<dbReference type="AlphaFoldDB" id="A0A2U9C3X2"/>
<evidence type="ECO:0000313" key="3">
    <source>
        <dbReference type="Proteomes" id="UP000246464"/>
    </source>
</evidence>
<gene>
    <name evidence="2" type="ORF">SMAX5B_001040</name>
</gene>
<feature type="compositionally biased region" description="Basic and acidic residues" evidence="1">
    <location>
        <begin position="465"/>
        <end position="474"/>
    </location>
</feature>
<organism evidence="2 3">
    <name type="scientific">Scophthalmus maximus</name>
    <name type="common">Turbot</name>
    <name type="synonym">Psetta maxima</name>
    <dbReference type="NCBI Taxonomy" id="52904"/>
    <lineage>
        <taxon>Eukaryota</taxon>
        <taxon>Metazoa</taxon>
        <taxon>Chordata</taxon>
        <taxon>Craniata</taxon>
        <taxon>Vertebrata</taxon>
        <taxon>Euteleostomi</taxon>
        <taxon>Actinopterygii</taxon>
        <taxon>Neopterygii</taxon>
        <taxon>Teleostei</taxon>
        <taxon>Neoteleostei</taxon>
        <taxon>Acanthomorphata</taxon>
        <taxon>Carangaria</taxon>
        <taxon>Pleuronectiformes</taxon>
        <taxon>Pleuronectoidei</taxon>
        <taxon>Scophthalmidae</taxon>
        <taxon>Scophthalmus</taxon>
    </lineage>
</organism>